<protein>
    <submittedName>
        <fullName evidence="1">RCG26794</fullName>
    </submittedName>
</protein>
<dbReference type="EMBL" id="CH473949">
    <property type="protein sequence ID" value="EDL80311.1"/>
    <property type="molecule type" value="Genomic_DNA"/>
</dbReference>
<organism evidence="1 2">
    <name type="scientific">Rattus norvegicus</name>
    <name type="common">Rat</name>
    <dbReference type="NCBI Taxonomy" id="10116"/>
    <lineage>
        <taxon>Eukaryota</taxon>
        <taxon>Metazoa</taxon>
        <taxon>Chordata</taxon>
        <taxon>Craniata</taxon>
        <taxon>Vertebrata</taxon>
        <taxon>Euteleostomi</taxon>
        <taxon>Mammalia</taxon>
        <taxon>Eutheria</taxon>
        <taxon>Euarchontoglires</taxon>
        <taxon>Glires</taxon>
        <taxon>Rodentia</taxon>
        <taxon>Myomorpha</taxon>
        <taxon>Muroidea</taxon>
        <taxon>Muridae</taxon>
        <taxon>Murinae</taxon>
        <taxon>Rattus</taxon>
    </lineage>
</organism>
<dbReference type="Proteomes" id="UP000234681">
    <property type="component" value="Chromosome 3"/>
</dbReference>
<evidence type="ECO:0000313" key="2">
    <source>
        <dbReference type="Proteomes" id="UP000234681"/>
    </source>
</evidence>
<dbReference type="AlphaFoldDB" id="A6HQL0"/>
<reference evidence="2" key="1">
    <citation type="submission" date="2005-09" db="EMBL/GenBank/DDBJ databases">
        <authorList>
            <person name="Mural R.J."/>
            <person name="Li P.W."/>
            <person name="Adams M.D."/>
            <person name="Amanatides P.G."/>
            <person name="Baden-Tillson H."/>
            <person name="Barnstead M."/>
            <person name="Chin S.H."/>
            <person name="Dew I."/>
            <person name="Evans C.A."/>
            <person name="Ferriera S."/>
            <person name="Flanigan M."/>
            <person name="Fosler C."/>
            <person name="Glodek A."/>
            <person name="Gu Z."/>
            <person name="Holt R.A."/>
            <person name="Jennings D."/>
            <person name="Kraft C.L."/>
            <person name="Lu F."/>
            <person name="Nguyen T."/>
            <person name="Nusskern D.R."/>
            <person name="Pfannkoch C.M."/>
            <person name="Sitter C."/>
            <person name="Sutton G.G."/>
            <person name="Venter J.C."/>
            <person name="Wang Z."/>
            <person name="Woodage T."/>
            <person name="Zheng X.H."/>
            <person name="Zhong F."/>
        </authorList>
    </citation>
    <scope>NUCLEOTIDE SEQUENCE [LARGE SCALE GENOMIC DNA]</scope>
    <source>
        <strain>BN</strain>
        <strain evidence="2">Sprague-Dawley</strain>
    </source>
</reference>
<evidence type="ECO:0000313" key="1">
    <source>
        <dbReference type="EMBL" id="EDL80311.1"/>
    </source>
</evidence>
<proteinExistence type="predicted"/>
<accession>A6HQL0</accession>
<gene>
    <name evidence="1" type="ORF">rCG_26794</name>
</gene>
<name>A6HQL0_RAT</name>
<sequence length="58" mass="6660">MGKHPHTHTFAQFSLWRVYSSYKQQREKDLSLKLPNTVPSGSAELCRVEESKTPKVSL</sequence>